<proteinExistence type="predicted"/>
<protein>
    <submittedName>
        <fullName evidence="2">PREDICTED: uncharacterized protein</fullName>
    </submittedName>
</protein>
<gene>
    <name evidence="2" type="ORF">ALMOND_2B018191</name>
</gene>
<dbReference type="Gramene" id="VVA28096">
    <property type="protein sequence ID" value="VVA28096"/>
    <property type="gene ID" value="Prudul26B018191"/>
</dbReference>
<feature type="region of interest" description="Disordered" evidence="1">
    <location>
        <begin position="78"/>
        <end position="104"/>
    </location>
</feature>
<dbReference type="InParanoid" id="A0A5E4FK26"/>
<evidence type="ECO:0000256" key="1">
    <source>
        <dbReference type="SAM" id="MobiDB-lite"/>
    </source>
</evidence>
<feature type="compositionally biased region" description="Polar residues" evidence="1">
    <location>
        <begin position="89"/>
        <end position="104"/>
    </location>
</feature>
<dbReference type="Proteomes" id="UP000327085">
    <property type="component" value="Chromosome 1"/>
</dbReference>
<reference evidence="3" key="1">
    <citation type="journal article" date="2020" name="Plant J.">
        <title>Transposons played a major role in the diversification between the closely related almond and peach genomes: results from the almond genome sequence.</title>
        <authorList>
            <person name="Alioto T."/>
            <person name="Alexiou K.G."/>
            <person name="Bardil A."/>
            <person name="Barteri F."/>
            <person name="Castanera R."/>
            <person name="Cruz F."/>
            <person name="Dhingra A."/>
            <person name="Duval H."/>
            <person name="Fernandez I Marti A."/>
            <person name="Frias L."/>
            <person name="Galan B."/>
            <person name="Garcia J.L."/>
            <person name="Howad W."/>
            <person name="Gomez-Garrido J."/>
            <person name="Gut M."/>
            <person name="Julca I."/>
            <person name="Morata J."/>
            <person name="Puigdomenech P."/>
            <person name="Ribeca P."/>
            <person name="Rubio Cabetas M.J."/>
            <person name="Vlasova A."/>
            <person name="Wirthensohn M."/>
            <person name="Garcia-Mas J."/>
            <person name="Gabaldon T."/>
            <person name="Casacuberta J.M."/>
            <person name="Arus P."/>
        </authorList>
    </citation>
    <scope>NUCLEOTIDE SEQUENCE [LARGE SCALE GENOMIC DNA]</scope>
    <source>
        <strain evidence="3">cv. Texas</strain>
    </source>
</reference>
<organism evidence="2 3">
    <name type="scientific">Prunus dulcis</name>
    <name type="common">Almond</name>
    <name type="synonym">Amygdalus dulcis</name>
    <dbReference type="NCBI Taxonomy" id="3755"/>
    <lineage>
        <taxon>Eukaryota</taxon>
        <taxon>Viridiplantae</taxon>
        <taxon>Streptophyta</taxon>
        <taxon>Embryophyta</taxon>
        <taxon>Tracheophyta</taxon>
        <taxon>Spermatophyta</taxon>
        <taxon>Magnoliopsida</taxon>
        <taxon>eudicotyledons</taxon>
        <taxon>Gunneridae</taxon>
        <taxon>Pentapetalae</taxon>
        <taxon>rosids</taxon>
        <taxon>fabids</taxon>
        <taxon>Rosales</taxon>
        <taxon>Rosaceae</taxon>
        <taxon>Amygdaloideae</taxon>
        <taxon>Amygdaleae</taxon>
        <taxon>Prunus</taxon>
    </lineage>
</organism>
<evidence type="ECO:0000313" key="3">
    <source>
        <dbReference type="Proteomes" id="UP000327085"/>
    </source>
</evidence>
<dbReference type="AlphaFoldDB" id="A0A5E4FK26"/>
<sequence length="143" mass="16173">MADAIVDEGLWSIMGCCLFIHRWPNNLANEEMPLHLVTRAYQNSCKFIVAQEEENELAGYRDWLKGIQITRVQQVSAKRRDDGDGSRFSGYTVQQPVNTGEGQTLNARQNLIPSGPMVTSFAIRGFPRGRQFDKGKQVVNEKE</sequence>
<accession>A0A5E4FK26</accession>
<dbReference type="EMBL" id="CABIKO010000134">
    <property type="protein sequence ID" value="VVA28096.1"/>
    <property type="molecule type" value="Genomic_DNA"/>
</dbReference>
<name>A0A5E4FK26_PRUDU</name>
<evidence type="ECO:0000313" key="2">
    <source>
        <dbReference type="EMBL" id="VVA28096.1"/>
    </source>
</evidence>